<evidence type="ECO:0000313" key="2">
    <source>
        <dbReference type="EMBL" id="CCC46512.1"/>
    </source>
</evidence>
<reference evidence="2" key="1">
    <citation type="journal article" date="2012" name="Proc. Natl. Acad. Sci. U.S.A.">
        <title>Antigenic diversity is generated by distinct evolutionary mechanisms in African trypanosome species.</title>
        <authorList>
            <person name="Jackson A.P."/>
            <person name="Berry A."/>
            <person name="Aslett M."/>
            <person name="Allison H.C."/>
            <person name="Burton P."/>
            <person name="Vavrova-Anderson J."/>
            <person name="Brown R."/>
            <person name="Browne H."/>
            <person name="Corton N."/>
            <person name="Hauser H."/>
            <person name="Gamble J."/>
            <person name="Gilderthorp R."/>
            <person name="Marcello L."/>
            <person name="McQuillan J."/>
            <person name="Otto T.D."/>
            <person name="Quail M.A."/>
            <person name="Sanders M.J."/>
            <person name="van Tonder A."/>
            <person name="Ginger M.L."/>
            <person name="Field M.C."/>
            <person name="Barry J.D."/>
            <person name="Hertz-Fowler C."/>
            <person name="Berriman M."/>
        </authorList>
    </citation>
    <scope>NUCLEOTIDE SEQUENCE</scope>
    <source>
        <strain evidence="2">Y486</strain>
    </source>
</reference>
<gene>
    <name evidence="2" type="ORF">TVY486_0101600</name>
</gene>
<evidence type="ECO:0000256" key="1">
    <source>
        <dbReference type="SAM" id="MobiDB-lite"/>
    </source>
</evidence>
<protein>
    <submittedName>
        <fullName evidence="2">Uncharacterized protein</fullName>
    </submittedName>
</protein>
<feature type="region of interest" description="Disordered" evidence="1">
    <location>
        <begin position="596"/>
        <end position="620"/>
    </location>
</feature>
<feature type="compositionally biased region" description="Polar residues" evidence="1">
    <location>
        <begin position="530"/>
        <end position="547"/>
    </location>
</feature>
<proteinExistence type="predicted"/>
<organism evidence="2">
    <name type="scientific">Trypanosoma vivax (strain Y486)</name>
    <dbReference type="NCBI Taxonomy" id="1055687"/>
    <lineage>
        <taxon>Eukaryota</taxon>
        <taxon>Discoba</taxon>
        <taxon>Euglenozoa</taxon>
        <taxon>Kinetoplastea</taxon>
        <taxon>Metakinetoplastina</taxon>
        <taxon>Trypanosomatida</taxon>
        <taxon>Trypanosomatidae</taxon>
        <taxon>Trypanosoma</taxon>
        <taxon>Duttonella</taxon>
    </lineage>
</organism>
<accession>G0TRE8</accession>
<sequence>MFGFPLLPNLESRTSVFGSHEPTRVGGSEGMALPQTRQAESRSSDAFSHDEFTFFTPRGSSFVAPNATLHSCVAELQRYMNSSHIHAEEKETLLSIVHALACYAEARMRVRQQLDVGEACMNKLNQLNSKVEMLTGSLQTSSLSGLGDGQFSASQQSFTQSLNNSSSAQRGPAKVDMDLAECKSLLVQIEALAVSLNELHEERVRICASMEHEDERGPQALGSSNLSNLRSVLSACVQQLQSQWDTTVATSRADMIRRLSGGPVCGTNDKDGDRSPVLIESHVLAKLRQLCDDALGRLGSMRSRIARLGSSRVEEADNLDKLLATMDSYDPTAEVRGARRRQIDSELRSVQGWLEALDQLQQRAMALAESLQPRSHLTHESERKSTDSCPPSARYSMQTRLGATSGTVRLSNSTAAYVGERSQEIIKTGLSGAVEAATSNRSSQQGDVRGVGNSTVCDLAQRPSVFALEEVATMPGARVSHASENGNDGGAAVATEDGKDKNGEVAQPATGRPGGAVVGSGIIDDRSNRNDSTIKMSNANDEANSDGSLDEHRSSHYHPNAFDPDDLRQGRYTDRSEGFIGTLTSFMKEVVSRAAHFGDEDDNPSGCSGDERGKPRRRLW</sequence>
<dbReference type="AlphaFoldDB" id="G0TRE8"/>
<dbReference type="VEuPathDB" id="TriTrypDB:TvY486_0101600"/>
<name>G0TRE8_TRYVY</name>
<feature type="compositionally biased region" description="Basic and acidic residues" evidence="1">
    <location>
        <begin position="377"/>
        <end position="386"/>
    </location>
</feature>
<dbReference type="EMBL" id="HE573017">
    <property type="protein sequence ID" value="CCC46512.1"/>
    <property type="molecule type" value="Genomic_DNA"/>
</dbReference>
<feature type="region of interest" description="Disordered" evidence="1">
    <location>
        <begin position="477"/>
        <end position="571"/>
    </location>
</feature>
<feature type="region of interest" description="Disordered" evidence="1">
    <location>
        <begin position="371"/>
        <end position="395"/>
    </location>
</feature>
<feature type="region of interest" description="Disordered" evidence="1">
    <location>
        <begin position="15"/>
        <end position="44"/>
    </location>
</feature>